<dbReference type="Proteomes" id="UP001152173">
    <property type="component" value="Unassembled WGS sequence"/>
</dbReference>
<reference evidence="1" key="1">
    <citation type="submission" date="2022-05" db="EMBL/GenBank/DDBJ databases">
        <authorList>
            <person name="Colautti A."/>
            <person name="Iacumin L."/>
        </authorList>
    </citation>
    <scope>NUCLEOTIDE SEQUENCE</scope>
    <source>
        <strain evidence="1">SK 55</strain>
    </source>
</reference>
<dbReference type="InterPro" id="IPR025716">
    <property type="entry name" value="Post-transcriptional_regulator"/>
</dbReference>
<sequence>MSVKYEELFELVRPALESKVFEFRLYNYDSVTDVDVWHYCINKKWRKRDILEMRVSEMVNDILETSPAQYMTHTQIEDFRTSNWFSDINKDDLQELLKPNSKASKTEIVFAKSSES</sequence>
<dbReference type="EMBL" id="JAMKBJ010000002">
    <property type="protein sequence ID" value="MCZ8536141.1"/>
    <property type="molecule type" value="Genomic_DNA"/>
</dbReference>
<keyword evidence="2" id="KW-1185">Reference proteome</keyword>
<dbReference type="RefSeq" id="WP_269925249.1">
    <property type="nucleotide sequence ID" value="NZ_JAMKBJ010000002.1"/>
</dbReference>
<dbReference type="AlphaFoldDB" id="A0A9X3LDW6"/>
<accession>A0A9X3LDW6</accession>
<proteinExistence type="predicted"/>
<gene>
    <name evidence="1" type="ORF">M9R32_02900</name>
</gene>
<name>A0A9X3LDW6_9BACL</name>
<dbReference type="Pfam" id="PF13797">
    <property type="entry name" value="Post_transc_reg"/>
    <property type="match status" value="1"/>
</dbReference>
<comment type="caution">
    <text evidence="1">The sequence shown here is derived from an EMBL/GenBank/DDBJ whole genome shotgun (WGS) entry which is preliminary data.</text>
</comment>
<organism evidence="1 2">
    <name type="scientific">Paenisporosarcina quisquiliarum</name>
    <dbReference type="NCBI Taxonomy" id="365346"/>
    <lineage>
        <taxon>Bacteria</taxon>
        <taxon>Bacillati</taxon>
        <taxon>Bacillota</taxon>
        <taxon>Bacilli</taxon>
        <taxon>Bacillales</taxon>
        <taxon>Caryophanaceae</taxon>
        <taxon>Paenisporosarcina</taxon>
    </lineage>
</organism>
<evidence type="ECO:0000313" key="2">
    <source>
        <dbReference type="Proteomes" id="UP001152173"/>
    </source>
</evidence>
<evidence type="ECO:0000313" key="1">
    <source>
        <dbReference type="EMBL" id="MCZ8536141.1"/>
    </source>
</evidence>
<protein>
    <submittedName>
        <fullName evidence="1">Post-transcriptional regulator</fullName>
    </submittedName>
</protein>